<dbReference type="GO" id="GO:0050650">
    <property type="term" value="P:chondroitin sulfate proteoglycan biosynthetic process"/>
    <property type="evidence" value="ECO:0007669"/>
    <property type="project" value="InterPro"/>
</dbReference>
<dbReference type="PANTHER" id="PTHR22900:SF5">
    <property type="entry name" value="PROTEIN CBG14245"/>
    <property type="match status" value="1"/>
</dbReference>
<dbReference type="Proteomes" id="UP000038045">
    <property type="component" value="Unplaced"/>
</dbReference>
<feature type="chain" id="PRO_5005891889" evidence="1">
    <location>
        <begin position="25"/>
        <end position="300"/>
    </location>
</feature>
<dbReference type="InterPro" id="IPR007669">
    <property type="entry name" value="Chst-1-like"/>
</dbReference>
<dbReference type="AlphaFoldDB" id="A0A0N4ZLB2"/>
<dbReference type="InterPro" id="IPR005331">
    <property type="entry name" value="Sulfotransferase"/>
</dbReference>
<organism evidence="2 3">
    <name type="scientific">Parastrongyloides trichosuri</name>
    <name type="common">Possum-specific nematode worm</name>
    <dbReference type="NCBI Taxonomy" id="131310"/>
    <lineage>
        <taxon>Eukaryota</taxon>
        <taxon>Metazoa</taxon>
        <taxon>Ecdysozoa</taxon>
        <taxon>Nematoda</taxon>
        <taxon>Chromadorea</taxon>
        <taxon>Rhabditida</taxon>
        <taxon>Tylenchina</taxon>
        <taxon>Panagrolaimomorpha</taxon>
        <taxon>Strongyloidoidea</taxon>
        <taxon>Strongyloididae</taxon>
        <taxon>Parastrongyloides</taxon>
    </lineage>
</organism>
<dbReference type="GO" id="GO:1902884">
    <property type="term" value="P:positive regulation of response to oxidative stress"/>
    <property type="evidence" value="ECO:0007669"/>
    <property type="project" value="InterPro"/>
</dbReference>
<evidence type="ECO:0000313" key="3">
    <source>
        <dbReference type="WBParaSite" id="PTRK_0000906500.1"/>
    </source>
</evidence>
<evidence type="ECO:0000313" key="2">
    <source>
        <dbReference type="Proteomes" id="UP000038045"/>
    </source>
</evidence>
<dbReference type="GO" id="GO:0047756">
    <property type="term" value="F:chondroitin 4-sulfotransferase activity"/>
    <property type="evidence" value="ECO:0007669"/>
    <property type="project" value="InterPro"/>
</dbReference>
<keyword evidence="1" id="KW-0732">Signal</keyword>
<dbReference type="GO" id="GO:0016020">
    <property type="term" value="C:membrane"/>
    <property type="evidence" value="ECO:0007669"/>
    <property type="project" value="InterPro"/>
</dbReference>
<reference evidence="3" key="1">
    <citation type="submission" date="2017-02" db="UniProtKB">
        <authorList>
            <consortium name="WormBaseParasite"/>
        </authorList>
    </citation>
    <scope>IDENTIFICATION</scope>
</reference>
<feature type="signal peptide" evidence="1">
    <location>
        <begin position="1"/>
        <end position="24"/>
    </location>
</feature>
<sequence>MIYNYKVIFHYYLLTLYLTNLVKCEKTNLFHRNVSLPRLVKPKDIFEGNHVIAPKYNLTSCYIGKTLSSMTIGLFCYLFDEKKFLKEYKHKRNGAANRLICKNRNKYNKMSKIISKYANNNQTKFFRNWSNVMIVRDPVSRFISGFVQLCVLEIGLQKDHPYCFHCKNNMECFLEKLYTHLHRYKYVTNEKEKFIAYHFYPQAWQCEYQKYKKKYEIIKYKSDIKSFFKIFKERLQKSSIPSGKIKFIMDVFAKTKVSHSTYDKKETIFYRSILLNDQYLLSLIRSIYYDDFKEFDFKFP</sequence>
<dbReference type="WBParaSite" id="PTRK_0000906500.1">
    <property type="protein sequence ID" value="PTRK_0000906500.1"/>
    <property type="gene ID" value="PTRK_0000906500"/>
</dbReference>
<name>A0A0N4ZLB2_PARTI</name>
<keyword evidence="2" id="KW-1185">Reference proteome</keyword>
<accession>A0A0N4ZLB2</accession>
<dbReference type="Pfam" id="PF03567">
    <property type="entry name" value="Sulfotransfer_2"/>
    <property type="match status" value="1"/>
</dbReference>
<dbReference type="PANTHER" id="PTHR22900">
    <property type="entry name" value="PROTEIN CBG14245-RELATED"/>
    <property type="match status" value="1"/>
</dbReference>
<protein>
    <submittedName>
        <fullName evidence="3">Sulfotransfer_1 domain-containing protein</fullName>
    </submittedName>
</protein>
<evidence type="ECO:0000256" key="1">
    <source>
        <dbReference type="SAM" id="SignalP"/>
    </source>
</evidence>
<proteinExistence type="predicted"/>